<reference evidence="4" key="1">
    <citation type="submission" date="2021-01" db="EMBL/GenBank/DDBJ databases">
        <authorList>
            <person name="Corre E."/>
            <person name="Pelletier E."/>
            <person name="Niang G."/>
            <person name="Scheremetjew M."/>
            <person name="Finn R."/>
            <person name="Kale V."/>
            <person name="Holt S."/>
            <person name="Cochrane G."/>
            <person name="Meng A."/>
            <person name="Brown T."/>
            <person name="Cohen L."/>
        </authorList>
    </citation>
    <scope>NUCLEOTIDE SEQUENCE</scope>
    <source>
        <strain evidence="4">RCC927</strain>
    </source>
</reference>
<evidence type="ECO:0000313" key="4">
    <source>
        <dbReference type="EMBL" id="CAE0148619.1"/>
    </source>
</evidence>
<gene>
    <name evidence="4" type="ORF">PSIN1315_LOCUS11911</name>
    <name evidence="5" type="ORF">PSIN1315_LOCUS11912</name>
</gene>
<evidence type="ECO:0000259" key="2">
    <source>
        <dbReference type="Pfam" id="PF09088"/>
    </source>
</evidence>
<evidence type="ECO:0000259" key="3">
    <source>
        <dbReference type="Pfam" id="PF09090"/>
    </source>
</evidence>
<evidence type="ECO:0008006" key="6">
    <source>
        <dbReference type="Google" id="ProtNLM"/>
    </source>
</evidence>
<dbReference type="GO" id="GO:0000184">
    <property type="term" value="P:nuclear-transcribed mRNA catabolic process, nonsense-mediated decay"/>
    <property type="evidence" value="ECO:0007669"/>
    <property type="project" value="TreeGrafter"/>
</dbReference>
<dbReference type="PANTHER" id="PTHR12412">
    <property type="entry name" value="CAP BINDING PROTEIN"/>
    <property type="match status" value="1"/>
</dbReference>
<dbReference type="GO" id="GO:0006406">
    <property type="term" value="P:mRNA export from nucleus"/>
    <property type="evidence" value="ECO:0007669"/>
    <property type="project" value="InterPro"/>
</dbReference>
<dbReference type="GO" id="GO:0003729">
    <property type="term" value="F:mRNA binding"/>
    <property type="evidence" value="ECO:0007669"/>
    <property type="project" value="TreeGrafter"/>
</dbReference>
<dbReference type="InterPro" id="IPR015174">
    <property type="entry name" value="MIF4G-like_typ-2"/>
</dbReference>
<feature type="region of interest" description="Disordered" evidence="1">
    <location>
        <begin position="244"/>
        <end position="267"/>
    </location>
</feature>
<dbReference type="GO" id="GO:0005846">
    <property type="term" value="C:nuclear cap binding complex"/>
    <property type="evidence" value="ECO:0007669"/>
    <property type="project" value="InterPro"/>
</dbReference>
<feature type="region of interest" description="Disordered" evidence="1">
    <location>
        <begin position="1"/>
        <end position="27"/>
    </location>
</feature>
<feature type="domain" description="MIF4G-like type 2" evidence="3">
    <location>
        <begin position="548"/>
        <end position="650"/>
    </location>
</feature>
<evidence type="ECO:0000256" key="1">
    <source>
        <dbReference type="SAM" id="MobiDB-lite"/>
    </source>
</evidence>
<dbReference type="GO" id="GO:0005634">
    <property type="term" value="C:nucleus"/>
    <property type="evidence" value="ECO:0007669"/>
    <property type="project" value="TreeGrafter"/>
</dbReference>
<dbReference type="InterPro" id="IPR016024">
    <property type="entry name" value="ARM-type_fold"/>
</dbReference>
<name>A0A7S3BZQ0_9VIRI</name>
<dbReference type="SUPFAM" id="SSF48371">
    <property type="entry name" value="ARM repeat"/>
    <property type="match status" value="3"/>
</dbReference>
<dbReference type="Gene3D" id="1.25.40.180">
    <property type="match status" value="3"/>
</dbReference>
<feature type="domain" description="MIF4G-like type 1" evidence="2">
    <location>
        <begin position="364"/>
        <end position="486"/>
    </location>
</feature>
<dbReference type="Pfam" id="PF09088">
    <property type="entry name" value="MIF4G_like"/>
    <property type="match status" value="1"/>
</dbReference>
<accession>A0A7S3BZQ0</accession>
<protein>
    <recommendedName>
        <fullName evidence="6">Nuclear cap-binding protein subunit 1</fullName>
    </recommendedName>
</protein>
<dbReference type="InterPro" id="IPR015172">
    <property type="entry name" value="MIF4G-like_typ-1"/>
</dbReference>
<dbReference type="EMBL" id="HBHY01018567">
    <property type="protein sequence ID" value="CAE0148622.1"/>
    <property type="molecule type" value="Transcribed_RNA"/>
</dbReference>
<evidence type="ECO:0000313" key="5">
    <source>
        <dbReference type="EMBL" id="CAE0148622.1"/>
    </source>
</evidence>
<dbReference type="GO" id="GO:0000339">
    <property type="term" value="F:RNA cap binding"/>
    <property type="evidence" value="ECO:0007669"/>
    <property type="project" value="InterPro"/>
</dbReference>
<dbReference type="InterPro" id="IPR027159">
    <property type="entry name" value="CBP80"/>
</dbReference>
<sequence length="742" mass="80069">MQQGGRGFHKRARHSREPAPPSPAQAIRGSLVNLGSRRYTDATLRLEDEIAQLAGALKIDLEHYSPVISETLVHCAAGVPTKATIYGTVVGLLNTDTFEWVAELLKQIRAELLAAVTAGEAFRCRALCRFLGVLVLTKVLAPDALCEVYTELVALAEGCQGEGRHHEGDALFSYVLAGLPLAEPVLAAQAAEAYALLVAALERYAAARPAPHASARAGCQIISGTASTLRLAVEDIWEKLRAVGGATVPPPPTEGEGAEQQQPAGPPGTMAFQHVYAAFNEHLNSSQQHRLEALGLAPADVASMQPGRWTYRLLPQKKSACGLNPLDRALMEEVVLDSLASFNGWRPELVAELVHLPCPQPHDFLLAEVLFGQMLALPRPAFPEVFYGTVMMELAKALPKSFPQKLLTTANVLFSRMSSVDVECRERLATWLAHHMSNFQFQWNWDSWMDAATEQDDLNPQRMFIEQTLGALVRLSYYEHTQKCIPKELHKLLAPDPLPAFAYGEGSDAGELCNVSVDMVKRIRARQSAADLLDWLKGEVATAHGGPPTAAMAVQTLLKMGAASLSHTRNALDRYRVTLEGVCAGRDERASAMAAVARFWGAAPQQLVFAATKMLEIGALDADAVVGWVFGAEAKEAWGKAFPWELLRSAAAASAPMDMSVDGEGQPSSVMSVLKGFKGAAEEAIAAEGGEAEKQLVLGQLRAFARRQAPMDVEVSEGVRAEFGEQVDAAIRQAVIEGLGLE</sequence>
<organism evidence="4">
    <name type="scientific">Prasinoderma singulare</name>
    <dbReference type="NCBI Taxonomy" id="676789"/>
    <lineage>
        <taxon>Eukaryota</taxon>
        <taxon>Viridiplantae</taxon>
        <taxon>Prasinodermophyta</taxon>
        <taxon>Prasinodermophyceae</taxon>
        <taxon>Prasinodermales</taxon>
        <taxon>Prasinodermaceae</taxon>
        <taxon>Prasinoderma</taxon>
    </lineage>
</organism>
<dbReference type="PANTHER" id="PTHR12412:SF2">
    <property type="entry name" value="NUCLEAR CAP-BINDING PROTEIN SUBUNIT 1"/>
    <property type="match status" value="1"/>
</dbReference>
<dbReference type="AlphaFoldDB" id="A0A7S3BZQ0"/>
<dbReference type="Pfam" id="PF09090">
    <property type="entry name" value="MIF4G_like_2"/>
    <property type="match status" value="1"/>
</dbReference>
<dbReference type="EMBL" id="HBHY01018566">
    <property type="protein sequence ID" value="CAE0148619.1"/>
    <property type="molecule type" value="Transcribed_RNA"/>
</dbReference>
<proteinExistence type="predicted"/>